<dbReference type="NCBIfam" id="NF006753">
    <property type="entry name" value="PRK09273.1"/>
    <property type="match status" value="1"/>
</dbReference>
<dbReference type="SUPFAM" id="SSF89623">
    <property type="entry name" value="Ribose/Galactose isomerase RpiB/AlsB"/>
    <property type="match status" value="1"/>
</dbReference>
<gene>
    <name evidence="4" type="primary">rpiB</name>
    <name evidence="4" type="ORF">SRT_20580</name>
</gene>
<evidence type="ECO:0000313" key="4">
    <source>
        <dbReference type="EMBL" id="BAQ25319.1"/>
    </source>
</evidence>
<dbReference type="GO" id="GO:0005988">
    <property type="term" value="P:lactose metabolic process"/>
    <property type="evidence" value="ECO:0007669"/>
    <property type="project" value="UniProtKB-KW"/>
</dbReference>
<dbReference type="InterPro" id="IPR003500">
    <property type="entry name" value="RpiB_LacA_LacB"/>
</dbReference>
<protein>
    <submittedName>
        <fullName evidence="4">Sugar-phosphate isomerase</fullName>
    </submittedName>
</protein>
<dbReference type="PANTHER" id="PTHR30345:SF6">
    <property type="entry name" value="RIBOSE 5-PHOSPHATE ISOMERASE"/>
    <property type="match status" value="1"/>
</dbReference>
<dbReference type="GO" id="GO:0016861">
    <property type="term" value="F:intramolecular oxidoreductase activity, interconverting aldoses and ketoses"/>
    <property type="evidence" value="ECO:0007669"/>
    <property type="project" value="UniProtKB-ARBA"/>
</dbReference>
<dbReference type="InterPro" id="IPR036569">
    <property type="entry name" value="RpiB_LacA_LacB_sf"/>
</dbReference>
<evidence type="ECO:0000313" key="5">
    <source>
        <dbReference type="Proteomes" id="UP000217758"/>
    </source>
</evidence>
<sequence length="210" mass="23432">MKIGVIQASTRTDLNQLLFEAVKQAAGNQHEIVNFGVFPQETENYSYVEVAIMISLLIETGAIDFMVSGCSSGQGMMMACNSLPGLRAGFVQTPQDAFLFGRINNGNVASLSLGLNFGWAGELNLQYVLNELFHGEFGIGYPPEVAERKREEAQLLLTLNDITKKSFLEIIDQLDEALLFKILKRKDLTAYLFEHGSNSLLLERLQFFRN</sequence>
<dbReference type="EMBL" id="AP014612">
    <property type="protein sequence ID" value="BAQ25319.1"/>
    <property type="molecule type" value="Genomic_DNA"/>
</dbReference>
<dbReference type="Pfam" id="PF02502">
    <property type="entry name" value="LacAB_rpiB"/>
    <property type="match status" value="1"/>
</dbReference>
<keyword evidence="3 4" id="KW-0413">Isomerase</keyword>
<dbReference type="RefSeq" id="WP_128833977.1">
    <property type="nucleotide sequence ID" value="NZ_AP014612.1"/>
</dbReference>
<dbReference type="KEGG" id="strg:SRT_20580"/>
<keyword evidence="5" id="KW-1185">Reference proteome</keyword>
<dbReference type="AlphaFoldDB" id="A0A1L7LMC7"/>
<dbReference type="Gene3D" id="3.40.1400.10">
    <property type="entry name" value="Sugar-phosphate isomerase, RpiB/LacA/LacB"/>
    <property type="match status" value="1"/>
</dbReference>
<reference evidence="4 5" key="1">
    <citation type="journal article" date="2016" name="Microbiol. Immunol.">
        <title>Complete genome sequence of Streptococcus troglodytae TKU31 isolated from the oral cavity of a chimpanzee (Pan troglodytes).</title>
        <authorList>
            <person name="Okamoto M."/>
            <person name="Naito M."/>
            <person name="Miyanohara M."/>
            <person name="Imai S."/>
            <person name="Nomura Y."/>
            <person name="Saito W."/>
            <person name="Momoi Y."/>
            <person name="Takada K."/>
            <person name="Miyabe-Nishiwaki T."/>
            <person name="Tomonaga M."/>
            <person name="Hanada N."/>
        </authorList>
    </citation>
    <scope>NUCLEOTIDE SEQUENCE [LARGE SCALE GENOMIC DNA]</scope>
    <source>
        <strain evidence="5">TKU 31</strain>
    </source>
</reference>
<comment type="similarity">
    <text evidence="1">Belongs to the LacAB/RpiB family.</text>
</comment>
<dbReference type="Proteomes" id="UP000217758">
    <property type="component" value="Chromosome"/>
</dbReference>
<proteinExistence type="inferred from homology"/>
<keyword evidence="2" id="KW-0423">Lactose metabolism</keyword>
<evidence type="ECO:0000256" key="2">
    <source>
        <dbReference type="ARBA" id="ARBA00022736"/>
    </source>
</evidence>
<evidence type="ECO:0000256" key="1">
    <source>
        <dbReference type="ARBA" id="ARBA00008754"/>
    </source>
</evidence>
<organism evidence="4 5">
    <name type="scientific">Streptococcus troglodytae</name>
    <dbReference type="NCBI Taxonomy" id="1111760"/>
    <lineage>
        <taxon>Bacteria</taxon>
        <taxon>Bacillati</taxon>
        <taxon>Bacillota</taxon>
        <taxon>Bacilli</taxon>
        <taxon>Lactobacillales</taxon>
        <taxon>Streptococcaceae</taxon>
        <taxon>Streptococcus</taxon>
    </lineage>
</organism>
<dbReference type="PANTHER" id="PTHR30345">
    <property type="entry name" value="RIBOSE-5-PHOSPHATE ISOMERASE B"/>
    <property type="match status" value="1"/>
</dbReference>
<name>A0A1L7LMC7_9STRE</name>
<accession>A0A1L7LMC7</accession>
<evidence type="ECO:0000256" key="3">
    <source>
        <dbReference type="ARBA" id="ARBA00023235"/>
    </source>
</evidence>